<dbReference type="InParanoid" id="A0A1H9HQU4"/>
<reference evidence="8" key="1">
    <citation type="submission" date="2016-10" db="EMBL/GenBank/DDBJ databases">
        <authorList>
            <person name="Varghese N."/>
            <person name="Submissions S."/>
        </authorList>
    </citation>
    <scope>NUCLEOTIDE SEQUENCE [LARGE SCALE GENOMIC DNA]</scope>
    <source>
        <strain evidence="8">DSM 24740</strain>
    </source>
</reference>
<comment type="function">
    <text evidence="1 6">Required for the transposition of the insertion element.</text>
</comment>
<dbReference type="Pfam" id="PF00872">
    <property type="entry name" value="Transposase_mut"/>
    <property type="match status" value="1"/>
</dbReference>
<evidence type="ECO:0000256" key="5">
    <source>
        <dbReference type="ARBA" id="ARBA00023172"/>
    </source>
</evidence>
<keyword evidence="4 6" id="KW-0238">DNA-binding</keyword>
<dbReference type="OrthoDB" id="9779930at2"/>
<keyword evidence="8" id="KW-1185">Reference proteome</keyword>
<dbReference type="GO" id="GO:0006313">
    <property type="term" value="P:DNA transposition"/>
    <property type="evidence" value="ECO:0007669"/>
    <property type="project" value="UniProtKB-UniRule"/>
</dbReference>
<evidence type="ECO:0000256" key="1">
    <source>
        <dbReference type="ARBA" id="ARBA00002190"/>
    </source>
</evidence>
<evidence type="ECO:0000313" key="7">
    <source>
        <dbReference type="EMBL" id="SEQ64602.1"/>
    </source>
</evidence>
<evidence type="ECO:0000256" key="3">
    <source>
        <dbReference type="ARBA" id="ARBA00022578"/>
    </source>
</evidence>
<evidence type="ECO:0000256" key="4">
    <source>
        <dbReference type="ARBA" id="ARBA00023125"/>
    </source>
</evidence>
<proteinExistence type="inferred from homology"/>
<keyword evidence="3 6" id="KW-0815">Transposition</keyword>
<comment type="similarity">
    <text evidence="2 6">Belongs to the transposase mutator family.</text>
</comment>
<gene>
    <name evidence="7" type="ORF">SAMN05444359_11354</name>
</gene>
<name>A0A1H9HQU4_9BACT</name>
<dbReference type="RefSeq" id="WP_090169062.1">
    <property type="nucleotide sequence ID" value="NZ_FOFB01000013.1"/>
</dbReference>
<dbReference type="Proteomes" id="UP000199021">
    <property type="component" value="Unassembled WGS sequence"/>
</dbReference>
<dbReference type="NCBIfam" id="NF033543">
    <property type="entry name" value="transpos_IS256"/>
    <property type="match status" value="1"/>
</dbReference>
<dbReference type="InterPro" id="IPR001207">
    <property type="entry name" value="Transposase_mutator"/>
</dbReference>
<dbReference type="GO" id="GO:0003677">
    <property type="term" value="F:DNA binding"/>
    <property type="evidence" value="ECO:0007669"/>
    <property type="project" value="UniProtKB-UniRule"/>
</dbReference>
<organism evidence="7 8">
    <name type="scientific">Neolewinella agarilytica</name>
    <dbReference type="NCBI Taxonomy" id="478744"/>
    <lineage>
        <taxon>Bacteria</taxon>
        <taxon>Pseudomonadati</taxon>
        <taxon>Bacteroidota</taxon>
        <taxon>Saprospiria</taxon>
        <taxon>Saprospirales</taxon>
        <taxon>Lewinellaceae</taxon>
        <taxon>Neolewinella</taxon>
    </lineage>
</organism>
<dbReference type="PANTHER" id="PTHR33217">
    <property type="entry name" value="TRANSPOSASE FOR INSERTION SEQUENCE ELEMENT IS1081"/>
    <property type="match status" value="1"/>
</dbReference>
<dbReference type="GO" id="GO:0004803">
    <property type="term" value="F:transposase activity"/>
    <property type="evidence" value="ECO:0007669"/>
    <property type="project" value="UniProtKB-UniRule"/>
</dbReference>
<dbReference type="PROSITE" id="PS01007">
    <property type="entry name" value="TRANSPOSASE_MUTATOR"/>
    <property type="match status" value="1"/>
</dbReference>
<keyword evidence="5 6" id="KW-0233">DNA recombination</keyword>
<dbReference type="AlphaFoldDB" id="A0A1H9HQU4"/>
<dbReference type="STRING" id="478744.SAMN05444359_11354"/>
<protein>
    <recommendedName>
        <fullName evidence="6">Mutator family transposase</fullName>
    </recommendedName>
</protein>
<evidence type="ECO:0000256" key="6">
    <source>
        <dbReference type="RuleBase" id="RU365089"/>
    </source>
</evidence>
<dbReference type="PANTHER" id="PTHR33217:SF8">
    <property type="entry name" value="MUTATOR FAMILY TRANSPOSASE"/>
    <property type="match status" value="1"/>
</dbReference>
<sequence length="419" mass="48037">MSKKKNTKKANVEDDAFDFDSYRQEVIKGLMSGKKLTGDEGLLKPLIANFVEGALAAELTDHLAEDEALGIANKRNGLASKELRTESGPVDITYQRDRNGSFEPITVKKRQKQMGLGFDNQILELYAMSNSIEDIRLHLIKMYGAEMSQARISGVINQVWELVEKWQNRPLDTCYVVMFIDAVHVLVRRDGQMRKVALYVIYGITTEGKRDIIALIPGQGSESATEWSRCLQQLKNRGLQDVFYVCSDGLAGLRDVIAEAFPQANIQRCMVHKIRNCFRLLDEKDSRQVMRQLKDVYNAVNEAEAKRKLEDFGEYWEGKYDVVVDLWKKDWSDLMGCMDLSPALKKLTYTTNAIENLNREIRRVTKTKGGWPSDKSLLIQLFLSLERKKGSWNKTVQSWASIRRELMRSHGIRFTQHIE</sequence>
<evidence type="ECO:0000313" key="8">
    <source>
        <dbReference type="Proteomes" id="UP000199021"/>
    </source>
</evidence>
<evidence type="ECO:0000256" key="2">
    <source>
        <dbReference type="ARBA" id="ARBA00010961"/>
    </source>
</evidence>
<keyword evidence="6" id="KW-0814">Transposable element</keyword>
<accession>A0A1H9HQU4</accession>
<dbReference type="EMBL" id="FOFB01000013">
    <property type="protein sequence ID" value="SEQ64602.1"/>
    <property type="molecule type" value="Genomic_DNA"/>
</dbReference>